<dbReference type="AlphaFoldDB" id="A0AAE0C2Z2"/>
<feature type="non-terminal residue" evidence="1">
    <location>
        <position position="1"/>
    </location>
</feature>
<dbReference type="EMBL" id="LGRX02029380">
    <property type="protein sequence ID" value="KAK3246899.1"/>
    <property type="molecule type" value="Genomic_DNA"/>
</dbReference>
<dbReference type="InterPro" id="IPR052957">
    <property type="entry name" value="Auxin_embryo_med"/>
</dbReference>
<protein>
    <submittedName>
        <fullName evidence="1">Uncharacterized protein</fullName>
    </submittedName>
</protein>
<dbReference type="Proteomes" id="UP001190700">
    <property type="component" value="Unassembled WGS sequence"/>
</dbReference>
<sequence>SRYLLVEMQVTPPVKRLDVQVDSTTLALALDLGGDTSQKDVFAFLPLRSYGFRFLLQADFVVPSSREARPRYTAHSGGLREEEDLGGAVDVDSAWNESLLHYIPELFVQTVEAAKALVLGNGGFPEEAVLLWLPCVPREAELQGLFQPCA</sequence>
<evidence type="ECO:0000313" key="2">
    <source>
        <dbReference type="Proteomes" id="UP001190700"/>
    </source>
</evidence>
<name>A0AAE0C2Z2_9CHLO</name>
<accession>A0AAE0C2Z2</accession>
<dbReference type="PANTHER" id="PTHR32387">
    <property type="entry name" value="WU:FJ29H11"/>
    <property type="match status" value="1"/>
</dbReference>
<keyword evidence="2" id="KW-1185">Reference proteome</keyword>
<proteinExistence type="predicted"/>
<comment type="caution">
    <text evidence="1">The sequence shown here is derived from an EMBL/GenBank/DDBJ whole genome shotgun (WGS) entry which is preliminary data.</text>
</comment>
<dbReference type="PANTHER" id="PTHR32387:SF0">
    <property type="entry name" value="PROTEIN NO VEIN"/>
    <property type="match status" value="1"/>
</dbReference>
<evidence type="ECO:0000313" key="1">
    <source>
        <dbReference type="EMBL" id="KAK3246899.1"/>
    </source>
</evidence>
<reference evidence="1 2" key="1">
    <citation type="journal article" date="2015" name="Genome Biol. Evol.">
        <title>Comparative Genomics of a Bacterivorous Green Alga Reveals Evolutionary Causalities and Consequences of Phago-Mixotrophic Mode of Nutrition.</title>
        <authorList>
            <person name="Burns J.A."/>
            <person name="Paasch A."/>
            <person name="Narechania A."/>
            <person name="Kim E."/>
        </authorList>
    </citation>
    <scope>NUCLEOTIDE SEQUENCE [LARGE SCALE GENOMIC DNA]</scope>
    <source>
        <strain evidence="1 2">PLY_AMNH</strain>
    </source>
</reference>
<gene>
    <name evidence="1" type="ORF">CYMTET_43588</name>
</gene>
<organism evidence="1 2">
    <name type="scientific">Cymbomonas tetramitiformis</name>
    <dbReference type="NCBI Taxonomy" id="36881"/>
    <lineage>
        <taxon>Eukaryota</taxon>
        <taxon>Viridiplantae</taxon>
        <taxon>Chlorophyta</taxon>
        <taxon>Pyramimonadophyceae</taxon>
        <taxon>Pyramimonadales</taxon>
        <taxon>Pyramimonadaceae</taxon>
        <taxon>Cymbomonas</taxon>
    </lineage>
</organism>